<keyword evidence="4 9" id="KW-0349">Heme</keyword>
<organism evidence="11 12">
    <name type="scientific">Hypholoma sublateritium (strain FD-334 SS-4)</name>
    <dbReference type="NCBI Taxonomy" id="945553"/>
    <lineage>
        <taxon>Eukaryota</taxon>
        <taxon>Fungi</taxon>
        <taxon>Dikarya</taxon>
        <taxon>Basidiomycota</taxon>
        <taxon>Agaricomycotina</taxon>
        <taxon>Agaricomycetes</taxon>
        <taxon>Agaricomycetidae</taxon>
        <taxon>Agaricales</taxon>
        <taxon>Agaricineae</taxon>
        <taxon>Strophariaceae</taxon>
        <taxon>Hypholoma</taxon>
    </lineage>
</organism>
<dbReference type="Pfam" id="PF00067">
    <property type="entry name" value="p450"/>
    <property type="match status" value="1"/>
</dbReference>
<accession>A0A0D2P294</accession>
<dbReference type="OrthoDB" id="2789670at2759"/>
<name>A0A0D2P294_HYPSF</name>
<keyword evidence="10" id="KW-0472">Membrane</keyword>
<dbReference type="SUPFAM" id="SSF48264">
    <property type="entry name" value="Cytochrome P450"/>
    <property type="match status" value="1"/>
</dbReference>
<feature type="binding site" description="axial binding residue" evidence="9">
    <location>
        <position position="444"/>
    </location>
    <ligand>
        <name>heme</name>
        <dbReference type="ChEBI" id="CHEBI:30413"/>
    </ligand>
    <ligandPart>
        <name>Fe</name>
        <dbReference type="ChEBI" id="CHEBI:18248"/>
    </ligandPart>
</feature>
<dbReference type="OMA" id="GRHTHRS"/>
<evidence type="ECO:0000256" key="3">
    <source>
        <dbReference type="ARBA" id="ARBA00010617"/>
    </source>
</evidence>
<dbReference type="InterPro" id="IPR050364">
    <property type="entry name" value="Cytochrome_P450_fung"/>
</dbReference>
<evidence type="ECO:0000256" key="2">
    <source>
        <dbReference type="ARBA" id="ARBA00005179"/>
    </source>
</evidence>
<gene>
    <name evidence="11" type="ORF">HYPSUDRAFT_66808</name>
</gene>
<keyword evidence="12" id="KW-1185">Reference proteome</keyword>
<proteinExistence type="inferred from homology"/>
<reference evidence="12" key="1">
    <citation type="submission" date="2014-04" db="EMBL/GenBank/DDBJ databases">
        <title>Evolutionary Origins and Diversification of the Mycorrhizal Mutualists.</title>
        <authorList>
            <consortium name="DOE Joint Genome Institute"/>
            <consortium name="Mycorrhizal Genomics Consortium"/>
            <person name="Kohler A."/>
            <person name="Kuo A."/>
            <person name="Nagy L.G."/>
            <person name="Floudas D."/>
            <person name="Copeland A."/>
            <person name="Barry K.W."/>
            <person name="Cichocki N."/>
            <person name="Veneault-Fourrey C."/>
            <person name="LaButti K."/>
            <person name="Lindquist E.A."/>
            <person name="Lipzen A."/>
            <person name="Lundell T."/>
            <person name="Morin E."/>
            <person name="Murat C."/>
            <person name="Riley R."/>
            <person name="Ohm R."/>
            <person name="Sun H."/>
            <person name="Tunlid A."/>
            <person name="Henrissat B."/>
            <person name="Grigoriev I.V."/>
            <person name="Hibbett D.S."/>
            <person name="Martin F."/>
        </authorList>
    </citation>
    <scope>NUCLEOTIDE SEQUENCE [LARGE SCALE GENOMIC DNA]</scope>
    <source>
        <strain evidence="12">FD-334 SS-4</strain>
    </source>
</reference>
<dbReference type="InterPro" id="IPR036396">
    <property type="entry name" value="Cyt_P450_sf"/>
</dbReference>
<keyword evidence="6" id="KW-0560">Oxidoreductase</keyword>
<dbReference type="Gene3D" id="1.10.630.10">
    <property type="entry name" value="Cytochrome P450"/>
    <property type="match status" value="1"/>
</dbReference>
<evidence type="ECO:0000256" key="7">
    <source>
        <dbReference type="ARBA" id="ARBA00023004"/>
    </source>
</evidence>
<evidence type="ECO:0000313" key="12">
    <source>
        <dbReference type="Proteomes" id="UP000054270"/>
    </source>
</evidence>
<evidence type="ECO:0000256" key="6">
    <source>
        <dbReference type="ARBA" id="ARBA00023002"/>
    </source>
</evidence>
<dbReference type="PRINTS" id="PR00463">
    <property type="entry name" value="EP450I"/>
</dbReference>
<dbReference type="STRING" id="945553.A0A0D2P294"/>
<dbReference type="CDD" id="cd11065">
    <property type="entry name" value="CYP64-like"/>
    <property type="match status" value="1"/>
</dbReference>
<dbReference type="InterPro" id="IPR002401">
    <property type="entry name" value="Cyt_P450_E_grp-I"/>
</dbReference>
<keyword evidence="7 9" id="KW-0408">Iron</keyword>
<evidence type="ECO:0000256" key="9">
    <source>
        <dbReference type="PIRSR" id="PIRSR602401-1"/>
    </source>
</evidence>
<comment type="pathway">
    <text evidence="2">Secondary metabolite biosynthesis.</text>
</comment>
<dbReference type="Proteomes" id="UP000054270">
    <property type="component" value="Unassembled WGS sequence"/>
</dbReference>
<sequence>MHETLNNLYSSVIPLAVLGVTAFILKQLVANWSGSSNRGPFAPGPKPRFLVGNLYDLPSSDVAHHYAEWGRRYNSDILHASALGNHFMILNSFKDAEELFEKRASKYSDRPIAPVIKLMGWDSNMAFMPLGDEWRRHRRVAQQNLRQDAMVQYYPIQLEKVHRMLQGLLDTPERFDYHNKMLSMSIPMSIMYGHDLKSLDDPFIVAAEESAIMGLKLLQPGYTLINVLPFLRYIPPWFPGAVAQRMAKETKKMADMLRLSPMETVKNQLKEGTALPSMIAKYIEGESGYKEDEDVVGGLAFTVYSGASDTTISATSTLFYLLATHPEVQIRAQKELDSVIGTDRLPGFDDRPYLPFIEAIYREVLRWRPPTMLGLVHRASEDDMYRGYYIPKGTNVFANIWAMAHDEKKYEDPHAFKPERFLDADGGLNDDDRILTYGFGRRICVGKHLASTSMWLTIASILATFTFSKAKDQDGNEIEIKGDFYDSGIITHKNHFQCLILPRSETARRLIQEINTPTF</sequence>
<dbReference type="PANTHER" id="PTHR46300:SF7">
    <property type="entry name" value="P450, PUTATIVE (EUROFUNG)-RELATED"/>
    <property type="match status" value="1"/>
</dbReference>
<keyword evidence="5 9" id="KW-0479">Metal-binding</keyword>
<evidence type="ECO:0000313" key="11">
    <source>
        <dbReference type="EMBL" id="KJA22841.1"/>
    </source>
</evidence>
<evidence type="ECO:0000256" key="8">
    <source>
        <dbReference type="ARBA" id="ARBA00023033"/>
    </source>
</evidence>
<comment type="cofactor">
    <cofactor evidence="1 9">
        <name>heme</name>
        <dbReference type="ChEBI" id="CHEBI:30413"/>
    </cofactor>
</comment>
<keyword evidence="10" id="KW-0812">Transmembrane</keyword>
<dbReference type="InterPro" id="IPR001128">
    <property type="entry name" value="Cyt_P450"/>
</dbReference>
<protein>
    <recommendedName>
        <fullName evidence="13">Cytochrome P450</fullName>
    </recommendedName>
</protein>
<dbReference type="PANTHER" id="PTHR46300">
    <property type="entry name" value="P450, PUTATIVE (EUROFUNG)-RELATED-RELATED"/>
    <property type="match status" value="1"/>
</dbReference>
<evidence type="ECO:0000256" key="4">
    <source>
        <dbReference type="ARBA" id="ARBA00022617"/>
    </source>
</evidence>
<evidence type="ECO:0000256" key="1">
    <source>
        <dbReference type="ARBA" id="ARBA00001971"/>
    </source>
</evidence>
<dbReference type="GO" id="GO:0016705">
    <property type="term" value="F:oxidoreductase activity, acting on paired donors, with incorporation or reduction of molecular oxygen"/>
    <property type="evidence" value="ECO:0007669"/>
    <property type="project" value="InterPro"/>
</dbReference>
<evidence type="ECO:0000256" key="10">
    <source>
        <dbReference type="SAM" id="Phobius"/>
    </source>
</evidence>
<dbReference type="AlphaFoldDB" id="A0A0D2P294"/>
<feature type="transmembrane region" description="Helical" evidence="10">
    <location>
        <begin position="12"/>
        <end position="29"/>
    </location>
</feature>
<dbReference type="GO" id="GO:0005506">
    <property type="term" value="F:iron ion binding"/>
    <property type="evidence" value="ECO:0007669"/>
    <property type="project" value="InterPro"/>
</dbReference>
<comment type="similarity">
    <text evidence="3">Belongs to the cytochrome P450 family.</text>
</comment>
<dbReference type="EMBL" id="KN817547">
    <property type="protein sequence ID" value="KJA22841.1"/>
    <property type="molecule type" value="Genomic_DNA"/>
</dbReference>
<dbReference type="PRINTS" id="PR00385">
    <property type="entry name" value="P450"/>
</dbReference>
<dbReference type="GO" id="GO:0004497">
    <property type="term" value="F:monooxygenase activity"/>
    <property type="evidence" value="ECO:0007669"/>
    <property type="project" value="UniProtKB-KW"/>
</dbReference>
<keyword evidence="8" id="KW-0503">Monooxygenase</keyword>
<keyword evidence="10" id="KW-1133">Transmembrane helix</keyword>
<evidence type="ECO:0000256" key="5">
    <source>
        <dbReference type="ARBA" id="ARBA00022723"/>
    </source>
</evidence>
<dbReference type="GO" id="GO:0020037">
    <property type="term" value="F:heme binding"/>
    <property type="evidence" value="ECO:0007669"/>
    <property type="project" value="InterPro"/>
</dbReference>
<evidence type="ECO:0008006" key="13">
    <source>
        <dbReference type="Google" id="ProtNLM"/>
    </source>
</evidence>